<feature type="domain" description="Transposase IS66 central" evidence="1">
    <location>
        <begin position="2"/>
        <end position="234"/>
    </location>
</feature>
<dbReference type="AlphaFoldDB" id="A0A7X6DFK8"/>
<dbReference type="InterPro" id="IPR052344">
    <property type="entry name" value="Transposase-related"/>
</dbReference>
<dbReference type="EMBL" id="VTOX01000003">
    <property type="protein sequence ID" value="NKE66123.1"/>
    <property type="molecule type" value="Genomic_DNA"/>
</dbReference>
<organism evidence="3 4">
    <name type="scientific">Ramlibacter lithotrophicus</name>
    <dbReference type="NCBI Taxonomy" id="2606681"/>
    <lineage>
        <taxon>Bacteria</taxon>
        <taxon>Pseudomonadati</taxon>
        <taxon>Pseudomonadota</taxon>
        <taxon>Betaproteobacteria</taxon>
        <taxon>Burkholderiales</taxon>
        <taxon>Comamonadaceae</taxon>
        <taxon>Ramlibacter</taxon>
    </lineage>
</organism>
<comment type="caution">
    <text evidence="3">The sequence shown here is derived from an EMBL/GenBank/DDBJ whole genome shotgun (WGS) entry which is preliminary data.</text>
</comment>
<accession>A0A7X6DFK8</accession>
<dbReference type="InterPro" id="IPR004291">
    <property type="entry name" value="Transposase_IS66_central"/>
</dbReference>
<dbReference type="Pfam" id="PF03050">
    <property type="entry name" value="DDE_Tnp_IS66"/>
    <property type="match status" value="1"/>
</dbReference>
<reference evidence="3 4" key="1">
    <citation type="journal article" date="2020" name="Nature">
        <title>Bacterial chemolithoautotrophy via manganese oxidation.</title>
        <authorList>
            <person name="Yu H."/>
            <person name="Leadbetter J.R."/>
        </authorList>
    </citation>
    <scope>NUCLEOTIDE SEQUENCE [LARGE SCALE GENOMIC DNA]</scope>
    <source>
        <strain evidence="3 4">RBP-1</strain>
    </source>
</reference>
<evidence type="ECO:0000259" key="2">
    <source>
        <dbReference type="Pfam" id="PF13817"/>
    </source>
</evidence>
<dbReference type="InterPro" id="IPR039552">
    <property type="entry name" value="IS66_C"/>
</dbReference>
<proteinExistence type="predicted"/>
<dbReference type="NCBIfam" id="NF033517">
    <property type="entry name" value="transpos_IS66"/>
    <property type="match status" value="1"/>
</dbReference>
<dbReference type="PANTHER" id="PTHR33678:SF1">
    <property type="entry name" value="BLL1576 PROTEIN"/>
    <property type="match status" value="1"/>
</dbReference>
<evidence type="ECO:0000313" key="3">
    <source>
        <dbReference type="EMBL" id="NKE66123.1"/>
    </source>
</evidence>
<keyword evidence="4" id="KW-1185">Reference proteome</keyword>
<gene>
    <name evidence="3" type="ORF">RAMLITH_09860</name>
</gene>
<dbReference type="Pfam" id="PF13817">
    <property type="entry name" value="DDE_Tnp_IS66_C"/>
    <property type="match status" value="1"/>
</dbReference>
<sequence length="283" mass="32158">MLKTPVLHADETPVAMLDPGSGKTKRTYVWAYARGEFDSQRGVIFEFCLGRGSQYPTLFLDGGSGPPGREQPPWRGTLLTDQYSVYDSVLSERTCSGRIAAACAAHARRKFEELIKTGTSEVAQEAIRRFALIYHAEGQFADLDHQQRLQARTEVTKPKWENLHEWLRLERRRVADGGATAKAIDYSLNCWPALTRHLQDGAVCLDNNFLERQIKPWQMGRRAWLFAGSELAGQRAAVVMSLVQSARMNGHDPWQYLRDVLARLPTHLNSRIEELLPDRWQPN</sequence>
<feature type="domain" description="Transposase IS66 C-terminal" evidence="2">
    <location>
        <begin position="241"/>
        <end position="277"/>
    </location>
</feature>
<name>A0A7X6DFK8_9BURK</name>
<dbReference type="PANTHER" id="PTHR33678">
    <property type="entry name" value="BLL1576 PROTEIN"/>
    <property type="match status" value="1"/>
</dbReference>
<dbReference type="Proteomes" id="UP000521868">
    <property type="component" value="Unassembled WGS sequence"/>
</dbReference>
<evidence type="ECO:0000259" key="1">
    <source>
        <dbReference type="Pfam" id="PF03050"/>
    </source>
</evidence>
<evidence type="ECO:0000313" key="4">
    <source>
        <dbReference type="Proteomes" id="UP000521868"/>
    </source>
</evidence>
<protein>
    <submittedName>
        <fullName evidence="3">IS66 family transposase</fullName>
    </submittedName>
</protein>